<gene>
    <name evidence="6" type="primary">map</name>
    <name evidence="9" type="ORF">HGMM_F23B02C14</name>
</gene>
<dbReference type="InterPro" id="IPR000994">
    <property type="entry name" value="Pept_M24"/>
</dbReference>
<comment type="catalytic activity">
    <reaction evidence="6 7">
        <text>Release of N-terminal amino acids, preferentially methionine, from peptides and arylamides.</text>
        <dbReference type="EC" id="3.4.11.18"/>
    </reaction>
</comment>
<keyword evidence="3 6" id="KW-0645">Protease</keyword>
<keyword evidence="5 6" id="KW-0378">Hydrolase</keyword>
<keyword evidence="4 6" id="KW-0479">Metal-binding</keyword>
<proteinExistence type="inferred from homology"/>
<dbReference type="GO" id="GO:0005829">
    <property type="term" value="C:cytosol"/>
    <property type="evidence" value="ECO:0007669"/>
    <property type="project" value="TreeGrafter"/>
</dbReference>
<feature type="binding site" evidence="6">
    <location>
        <position position="225"/>
    </location>
    <ligand>
        <name>a divalent metal cation</name>
        <dbReference type="ChEBI" id="CHEBI:60240"/>
        <label>2</label>
        <note>catalytic</note>
    </ligand>
</feature>
<evidence type="ECO:0000259" key="8">
    <source>
        <dbReference type="Pfam" id="PF00557"/>
    </source>
</evidence>
<dbReference type="EMBL" id="AP011709">
    <property type="protein sequence ID" value="BAL55075.1"/>
    <property type="molecule type" value="Genomic_DNA"/>
</dbReference>
<evidence type="ECO:0000256" key="2">
    <source>
        <dbReference type="ARBA" id="ARBA00022438"/>
    </source>
</evidence>
<feature type="binding site" evidence="6">
    <location>
        <position position="256"/>
    </location>
    <ligand>
        <name>a divalent metal cation</name>
        <dbReference type="ChEBI" id="CHEBI:60240"/>
        <label>2</label>
        <note>catalytic</note>
    </ligand>
</feature>
<dbReference type="CDD" id="cd01086">
    <property type="entry name" value="MetAP1"/>
    <property type="match status" value="1"/>
</dbReference>
<dbReference type="HAMAP" id="MF_01974">
    <property type="entry name" value="MetAP_1"/>
    <property type="match status" value="1"/>
</dbReference>
<dbReference type="EC" id="3.4.11.18" evidence="6 7"/>
<evidence type="ECO:0000256" key="6">
    <source>
        <dbReference type="HAMAP-Rule" id="MF_01974"/>
    </source>
</evidence>
<feature type="binding site" evidence="6">
    <location>
        <position position="123"/>
    </location>
    <ligand>
        <name>a divalent metal cation</name>
        <dbReference type="ChEBI" id="CHEBI:60240"/>
        <label>1</label>
    </ligand>
</feature>
<dbReference type="GO" id="GO:0006508">
    <property type="term" value="P:proteolysis"/>
    <property type="evidence" value="ECO:0007669"/>
    <property type="project" value="UniProtKB-KW"/>
</dbReference>
<dbReference type="GO" id="GO:0046872">
    <property type="term" value="F:metal ion binding"/>
    <property type="evidence" value="ECO:0007669"/>
    <property type="project" value="UniProtKB-UniRule"/>
</dbReference>
<dbReference type="InterPro" id="IPR002467">
    <property type="entry name" value="Pept_M24A_MAP1"/>
</dbReference>
<dbReference type="InterPro" id="IPR036005">
    <property type="entry name" value="Creatinase/aminopeptidase-like"/>
</dbReference>
<dbReference type="GO" id="GO:0070006">
    <property type="term" value="F:metalloaminopeptidase activity"/>
    <property type="evidence" value="ECO:0007669"/>
    <property type="project" value="UniProtKB-UniRule"/>
</dbReference>
<feature type="binding site" evidence="6">
    <location>
        <position position="112"/>
    </location>
    <ligand>
        <name>a divalent metal cation</name>
        <dbReference type="ChEBI" id="CHEBI:60240"/>
        <label>1</label>
    </ligand>
</feature>
<protein>
    <recommendedName>
        <fullName evidence="6 7">Methionine aminopeptidase</fullName>
        <shortName evidence="6">MAP</shortName>
        <shortName evidence="6">MetAP</shortName>
        <ecNumber evidence="6 7">3.4.11.18</ecNumber>
    </recommendedName>
    <alternativeName>
        <fullName evidence="6">Peptidase M</fullName>
    </alternativeName>
</protein>
<feature type="binding site" evidence="6">
    <location>
        <position position="186"/>
    </location>
    <ligand>
        <name>a divalent metal cation</name>
        <dbReference type="ChEBI" id="CHEBI:60240"/>
        <label>2</label>
        <note>catalytic</note>
    </ligand>
</feature>
<dbReference type="NCBIfam" id="TIGR00500">
    <property type="entry name" value="met_pdase_I"/>
    <property type="match status" value="1"/>
</dbReference>
<feature type="domain" description="Peptidase M24" evidence="8">
    <location>
        <begin position="24"/>
        <end position="262"/>
    </location>
</feature>
<dbReference type="SUPFAM" id="SSF55920">
    <property type="entry name" value="Creatinase/aminopeptidase"/>
    <property type="match status" value="1"/>
</dbReference>
<feature type="binding site" evidence="6">
    <location>
        <position position="123"/>
    </location>
    <ligand>
        <name>a divalent metal cation</name>
        <dbReference type="ChEBI" id="CHEBI:60240"/>
        <label>2</label>
        <note>catalytic</note>
    </ligand>
</feature>
<evidence type="ECO:0000256" key="1">
    <source>
        <dbReference type="ARBA" id="ARBA00002521"/>
    </source>
</evidence>
<evidence type="ECO:0000256" key="7">
    <source>
        <dbReference type="RuleBase" id="RU003653"/>
    </source>
</evidence>
<organism evidence="9">
    <name type="scientific">uncultured Bacteroidota bacterium</name>
    <dbReference type="NCBI Taxonomy" id="152509"/>
    <lineage>
        <taxon>Bacteria</taxon>
        <taxon>Pseudomonadati</taxon>
        <taxon>Bacteroidota</taxon>
        <taxon>environmental samples</taxon>
    </lineage>
</organism>
<name>H5SFY9_9BACT</name>
<comment type="cofactor">
    <cofactor evidence="6">
        <name>Co(2+)</name>
        <dbReference type="ChEBI" id="CHEBI:48828"/>
    </cofactor>
    <cofactor evidence="6">
        <name>Zn(2+)</name>
        <dbReference type="ChEBI" id="CHEBI:29105"/>
    </cofactor>
    <cofactor evidence="6">
        <name>Mn(2+)</name>
        <dbReference type="ChEBI" id="CHEBI:29035"/>
    </cofactor>
    <cofactor evidence="6">
        <name>Fe(2+)</name>
        <dbReference type="ChEBI" id="CHEBI:29033"/>
    </cofactor>
    <text evidence="6">Binds 2 divalent metal cations per subunit. Has a high-affinity and a low affinity metal-binding site. The true nature of the physiological cofactor is under debate. The enzyme is active with cobalt, zinc, manganese or divalent iron ions. Most likely, methionine aminopeptidases function as mononuclear Fe(2+)-metalloproteases under physiological conditions, and the catalytically relevant metal-binding site has been assigned to the histidine-containing high-affinity site.</text>
</comment>
<dbReference type="Gene3D" id="3.90.230.10">
    <property type="entry name" value="Creatinase/methionine aminopeptidase superfamily"/>
    <property type="match status" value="1"/>
</dbReference>
<dbReference type="Pfam" id="PF00557">
    <property type="entry name" value="Peptidase_M24"/>
    <property type="match status" value="1"/>
</dbReference>
<reference evidence="9" key="2">
    <citation type="journal article" date="2012" name="PLoS ONE">
        <title>A Deeply Branching Thermophilic Bacterium with an Ancient Acetyl-CoA Pathway Dominates a Subsurface Ecosystem.</title>
        <authorList>
            <person name="Takami H."/>
            <person name="Noguchi H."/>
            <person name="Takaki Y."/>
            <person name="Uchiyama I."/>
            <person name="Toyoda A."/>
            <person name="Nishi S."/>
            <person name="Chee G.-J."/>
            <person name="Arai W."/>
            <person name="Nunoura T."/>
            <person name="Itoh T."/>
            <person name="Hattori M."/>
            <person name="Takai K."/>
        </authorList>
    </citation>
    <scope>NUCLEOTIDE SEQUENCE</scope>
</reference>
<comment type="similarity">
    <text evidence="6">Belongs to the peptidase M24A family. Methionine aminopeptidase type 1 subfamily.</text>
</comment>
<sequence length="287" mass="30794">MTGREARSMVRDRSRIHSESERAAIARAAALVGQTLQMLAAYIEPGVSTQRLDQLAEEFIRAHGGQPAFKGYGSGPGQAGFPATLCVSIDDEVVHGIPSSRCLEEGQIVSIDCGVRYDGCYGDGAWTFAVGRISPDKERLLATACEALYAGIAQARPGNTTYDIARAIQQHVESRGFSCVRELVGHGVGTALHEDPPVPNFVPGILHRSRYPEVLLVEGMTLAIEPMVNAGVLTVYTAQDGWTVRTTDGKPSAHFEHTVIIESDGARILTVHSLPRPQYAEAGSNQG</sequence>
<accession>H5SFY9</accession>
<feature type="binding site" evidence="6">
    <location>
        <position position="95"/>
    </location>
    <ligand>
        <name>substrate</name>
    </ligand>
</feature>
<comment type="function">
    <text evidence="1 6">Removes the N-terminal methionine from nascent proteins. The N-terminal methionine is often cleaved when the second residue in the primary sequence is small and uncharged (Met-Ala-, Cys, Gly, Pro, Ser, Thr, or Val). Requires deformylation of the N(alpha)-formylated initiator methionine before it can be hydrolyzed.</text>
</comment>
<keyword evidence="2 6" id="KW-0031">Aminopeptidase</keyword>
<reference evidence="9" key="1">
    <citation type="journal article" date="2005" name="Environ. Microbiol.">
        <title>Genetic and functional properties of uncultivated thermophilic crenarchaeotes from a subsurface gold mine as revealed by analysis of genome fragments.</title>
        <authorList>
            <person name="Nunoura T."/>
            <person name="Hirayama H."/>
            <person name="Takami H."/>
            <person name="Oida H."/>
            <person name="Nishi S."/>
            <person name="Shimamura S."/>
            <person name="Suzuki Y."/>
            <person name="Inagaki F."/>
            <person name="Takai K."/>
            <person name="Nealson K.H."/>
            <person name="Horikoshi K."/>
        </authorList>
    </citation>
    <scope>NUCLEOTIDE SEQUENCE</scope>
</reference>
<evidence type="ECO:0000256" key="3">
    <source>
        <dbReference type="ARBA" id="ARBA00022670"/>
    </source>
</evidence>
<feature type="binding site" evidence="6">
    <location>
        <position position="256"/>
    </location>
    <ligand>
        <name>a divalent metal cation</name>
        <dbReference type="ChEBI" id="CHEBI:60240"/>
        <label>1</label>
    </ligand>
</feature>
<dbReference type="PANTHER" id="PTHR43330:SF27">
    <property type="entry name" value="METHIONINE AMINOPEPTIDASE"/>
    <property type="match status" value="1"/>
</dbReference>
<comment type="subunit">
    <text evidence="6">Monomer.</text>
</comment>
<dbReference type="InterPro" id="IPR001714">
    <property type="entry name" value="Pept_M24_MAP"/>
</dbReference>
<evidence type="ECO:0000313" key="9">
    <source>
        <dbReference type="EMBL" id="BAL55075.1"/>
    </source>
</evidence>
<dbReference type="PRINTS" id="PR00599">
    <property type="entry name" value="MAPEPTIDASE"/>
</dbReference>
<feature type="binding site" evidence="6">
    <location>
        <position position="193"/>
    </location>
    <ligand>
        <name>substrate</name>
    </ligand>
</feature>
<dbReference type="GO" id="GO:0004239">
    <property type="term" value="F:initiator methionyl aminopeptidase activity"/>
    <property type="evidence" value="ECO:0007669"/>
    <property type="project" value="UniProtKB-UniRule"/>
</dbReference>
<dbReference type="PANTHER" id="PTHR43330">
    <property type="entry name" value="METHIONINE AMINOPEPTIDASE"/>
    <property type="match status" value="1"/>
</dbReference>
<evidence type="ECO:0000256" key="5">
    <source>
        <dbReference type="ARBA" id="ARBA00022801"/>
    </source>
</evidence>
<evidence type="ECO:0000256" key="4">
    <source>
        <dbReference type="ARBA" id="ARBA00022723"/>
    </source>
</evidence>
<dbReference type="AlphaFoldDB" id="H5SFY9"/>